<evidence type="ECO:0000313" key="2">
    <source>
        <dbReference type="EMBL" id="KAK7886633.1"/>
    </source>
</evidence>
<feature type="compositionally biased region" description="Basic and acidic residues" evidence="1">
    <location>
        <begin position="198"/>
        <end position="211"/>
    </location>
</feature>
<protein>
    <submittedName>
        <fullName evidence="2">Uncharacterized protein</fullName>
    </submittedName>
</protein>
<comment type="caution">
    <text evidence="2">The sequence shown here is derived from an EMBL/GenBank/DDBJ whole genome shotgun (WGS) entry which is preliminary data.</text>
</comment>
<accession>A0AAW0N6Y2</accession>
<feature type="region of interest" description="Disordered" evidence="1">
    <location>
        <begin position="56"/>
        <end position="88"/>
    </location>
</feature>
<organism evidence="2 3">
    <name type="scientific">Mugilogobius chulae</name>
    <name type="common">yellowstripe goby</name>
    <dbReference type="NCBI Taxonomy" id="88201"/>
    <lineage>
        <taxon>Eukaryota</taxon>
        <taxon>Metazoa</taxon>
        <taxon>Chordata</taxon>
        <taxon>Craniata</taxon>
        <taxon>Vertebrata</taxon>
        <taxon>Euteleostomi</taxon>
        <taxon>Actinopterygii</taxon>
        <taxon>Neopterygii</taxon>
        <taxon>Teleostei</taxon>
        <taxon>Neoteleostei</taxon>
        <taxon>Acanthomorphata</taxon>
        <taxon>Gobiaria</taxon>
        <taxon>Gobiiformes</taxon>
        <taxon>Gobioidei</taxon>
        <taxon>Gobiidae</taxon>
        <taxon>Gobionellinae</taxon>
        <taxon>Mugilogobius</taxon>
    </lineage>
</organism>
<feature type="region of interest" description="Disordered" evidence="1">
    <location>
        <begin position="1"/>
        <end position="33"/>
    </location>
</feature>
<evidence type="ECO:0000313" key="3">
    <source>
        <dbReference type="Proteomes" id="UP001460270"/>
    </source>
</evidence>
<feature type="compositionally biased region" description="Basic and acidic residues" evidence="1">
    <location>
        <begin position="11"/>
        <end position="24"/>
    </location>
</feature>
<reference evidence="3" key="1">
    <citation type="submission" date="2024-04" db="EMBL/GenBank/DDBJ databases">
        <title>Salinicola lusitanus LLJ914,a marine bacterium isolated from the Okinawa Trough.</title>
        <authorList>
            <person name="Li J."/>
        </authorList>
    </citation>
    <scope>NUCLEOTIDE SEQUENCE [LARGE SCALE GENOMIC DNA]</scope>
</reference>
<dbReference type="EMBL" id="JBBPFD010000019">
    <property type="protein sequence ID" value="KAK7886633.1"/>
    <property type="molecule type" value="Genomic_DNA"/>
</dbReference>
<feature type="compositionally biased region" description="Polar residues" evidence="1">
    <location>
        <begin position="309"/>
        <end position="327"/>
    </location>
</feature>
<evidence type="ECO:0000256" key="1">
    <source>
        <dbReference type="SAM" id="MobiDB-lite"/>
    </source>
</evidence>
<dbReference type="AlphaFoldDB" id="A0AAW0N6Y2"/>
<keyword evidence="3" id="KW-1185">Reference proteome</keyword>
<gene>
    <name evidence="2" type="ORF">WMY93_026254</name>
</gene>
<feature type="region of interest" description="Disordered" evidence="1">
    <location>
        <begin position="306"/>
        <end position="327"/>
    </location>
</feature>
<proteinExistence type="predicted"/>
<feature type="region of interest" description="Disordered" evidence="1">
    <location>
        <begin position="198"/>
        <end position="222"/>
    </location>
</feature>
<name>A0AAW0N6Y2_9GOBI</name>
<sequence length="327" mass="35951">MFQKKLYPQSGEDRPQVHLEEHRQASGASEGAQTGLRRIWTSLRCIWKSTDRPQVHLEKHRPASGASGEHRRQALESTDGSGASGEAQTGLRCIWRSTDRPQVHLEEHRPASGASGEAQTGLRCIWRSTNRPQVHLEDTASGAPGRAQTGLRCIWRSTDRPQVHLEEHRPASGASGGAQTGLRCIWRSTDRPQVHLEEHRPPQVHLEEHRPASGASGRATGPGLRSLVQFKEMCRGSNPKPDSSVKRSSELSVDFVEELHGFTLNAVKGQSPCAVVQVNPDSSGPTGPEILDLTLLNTNEKRSVLKPQNKAQDFSLSPNTQFLPESL</sequence>
<dbReference type="Proteomes" id="UP001460270">
    <property type="component" value="Unassembled WGS sequence"/>
</dbReference>